<dbReference type="EMBL" id="CABFNB010000149">
    <property type="protein sequence ID" value="VTZ65009.1"/>
    <property type="molecule type" value="Genomic_DNA"/>
</dbReference>
<reference evidence="1" key="1">
    <citation type="submission" date="2019-06" db="EMBL/GenBank/DDBJ databases">
        <authorList>
            <person name="Le Quere A."/>
            <person name="Colella S."/>
        </authorList>
    </citation>
    <scope>NUCLEOTIDE SEQUENCE</scope>
    <source>
        <strain evidence="1">EmedicaeMD41</strain>
    </source>
</reference>
<gene>
    <name evidence="1" type="ORF">EMEDMD4_790033</name>
</gene>
<sequence length="194" mass="20757">MTIAKIAAVLLALTALYGMQHSTPSYSEILSPVAAPAAQGKPARTGRFVFAVAKVHSARELVVPSFGEPRAYTTSGKWLVIEAAAKAQEQSVSLTSAEWRGPSGLRFAMSGRIGGSIGLLGSERLEPGIPRPVLLVFELPEDQIESGTLLVAETTVTPLAEQVEIAMHAVLPENRHESITLARGGRIMPWMLEF</sequence>
<dbReference type="RefSeq" id="WP_127659159.1">
    <property type="nucleotide sequence ID" value="NZ_CABFNB010000149.1"/>
</dbReference>
<proteinExistence type="predicted"/>
<protein>
    <submittedName>
        <fullName evidence="1">Uncharacterized protein</fullName>
    </submittedName>
</protein>
<dbReference type="Proteomes" id="UP000507954">
    <property type="component" value="Unassembled WGS sequence"/>
</dbReference>
<evidence type="ECO:0000313" key="1">
    <source>
        <dbReference type="EMBL" id="VTZ65009.1"/>
    </source>
</evidence>
<accession>A0A508X5T4</accession>
<organism evidence="1">
    <name type="scientific">Sinorhizobium medicae</name>
    <dbReference type="NCBI Taxonomy" id="110321"/>
    <lineage>
        <taxon>Bacteria</taxon>
        <taxon>Pseudomonadati</taxon>
        <taxon>Pseudomonadota</taxon>
        <taxon>Alphaproteobacteria</taxon>
        <taxon>Hyphomicrobiales</taxon>
        <taxon>Rhizobiaceae</taxon>
        <taxon>Sinorhizobium/Ensifer group</taxon>
        <taxon>Sinorhizobium</taxon>
    </lineage>
</organism>
<dbReference type="AlphaFoldDB" id="A0A508X5T4"/>
<name>A0A508X5T4_9HYPH</name>